<dbReference type="Gene3D" id="1.20.1270.60">
    <property type="entry name" value="Arfaptin homology (AH) domain/BAR domain"/>
    <property type="match status" value="1"/>
</dbReference>
<dbReference type="GO" id="GO:0005543">
    <property type="term" value="F:phospholipid binding"/>
    <property type="evidence" value="ECO:0007669"/>
    <property type="project" value="InterPro"/>
</dbReference>
<dbReference type="Proteomes" id="UP000010422">
    <property type="component" value="Unassembled WGS sequence"/>
</dbReference>
<protein>
    <recommendedName>
        <fullName evidence="4">IMD domain-containing protein</fullName>
    </recommendedName>
</protein>
<dbReference type="InterPro" id="IPR027267">
    <property type="entry name" value="AH/BAR_dom_sf"/>
</dbReference>
<gene>
    <name evidence="2" type="ORF">PNEJI1_001268</name>
</gene>
<dbReference type="EMBL" id="CAKM01000174">
    <property type="protein sequence ID" value="CCJ29307.1"/>
    <property type="molecule type" value="Genomic_DNA"/>
</dbReference>
<feature type="coiled-coil region" evidence="1">
    <location>
        <begin position="136"/>
        <end position="198"/>
    </location>
</feature>
<dbReference type="AlphaFoldDB" id="L0PAR7"/>
<dbReference type="GO" id="GO:0000329">
    <property type="term" value="C:fungal-type vacuole membrane"/>
    <property type="evidence" value="ECO:0007669"/>
    <property type="project" value="InterPro"/>
</dbReference>
<dbReference type="InParanoid" id="L0PAR7"/>
<dbReference type="PANTHER" id="PTHR38407:SF1">
    <property type="entry name" value="PROTEIN IVY1"/>
    <property type="match status" value="1"/>
</dbReference>
<reference evidence="2 3" key="1">
    <citation type="journal article" date="2012" name="MBio">
        <title>De novo assembly of the Pneumocystis jirovecii genome from a single bronchoalveolar lavage fluid specimen from a patient.</title>
        <authorList>
            <person name="Cisse O.H."/>
            <person name="Pagni M."/>
            <person name="Hauser P.M."/>
        </authorList>
    </citation>
    <scope>NUCLEOTIDE SEQUENCE [LARGE SCALE GENOMIC DNA]</scope>
    <source>
        <strain evidence="2 3">SE8</strain>
    </source>
</reference>
<evidence type="ECO:0000313" key="2">
    <source>
        <dbReference type="EMBL" id="CCJ29307.1"/>
    </source>
</evidence>
<accession>L0PAR7</accession>
<dbReference type="STRING" id="1209962.L0PAR7"/>
<dbReference type="PANTHER" id="PTHR38407">
    <property type="entry name" value="PROTEIN IVY1"/>
    <property type="match status" value="1"/>
</dbReference>
<dbReference type="InterPro" id="IPR037470">
    <property type="entry name" value="IVY1"/>
</dbReference>
<evidence type="ECO:0008006" key="4">
    <source>
        <dbReference type="Google" id="ProtNLM"/>
    </source>
</evidence>
<evidence type="ECO:0000313" key="3">
    <source>
        <dbReference type="Proteomes" id="UP000010422"/>
    </source>
</evidence>
<dbReference type="GO" id="GO:0042144">
    <property type="term" value="P:vacuole fusion, non-autophagic"/>
    <property type="evidence" value="ECO:0007669"/>
    <property type="project" value="InterPro"/>
</dbReference>
<organism evidence="3">
    <name type="scientific">Pneumocystis jirovecii</name>
    <name type="common">Human pneumocystis pneumonia agent</name>
    <dbReference type="NCBI Taxonomy" id="42068"/>
    <lineage>
        <taxon>Eukaryota</taxon>
        <taxon>Fungi</taxon>
        <taxon>Dikarya</taxon>
        <taxon>Ascomycota</taxon>
        <taxon>Taphrinomycotina</taxon>
        <taxon>Pneumocystomycetes</taxon>
        <taxon>Pneumocystaceae</taxon>
        <taxon>Pneumocystis</taxon>
    </lineage>
</organism>
<keyword evidence="1" id="KW-0175">Coiled coil</keyword>
<evidence type="ECO:0000256" key="1">
    <source>
        <dbReference type="SAM" id="Coils"/>
    </source>
</evidence>
<comment type="caution">
    <text evidence="2">The sequence shown here is derived from an EMBL/GenBank/DDBJ whole genome shotgun (WGS) entry which is preliminary data.</text>
</comment>
<sequence>MSSYLQNFPSSPTYSMTSTTHIAPTVASLCIQTAPPLPKTIITQNDISTSIEAYQELLYTAKAYRHSLVQLSKTASSFGAALEKCARCKGVGDEDVSGFMLAGGMQYLIANHQQILSETLYRRFEIPLMEELDTFCAITQERNDMYQRQMKEKNKKIQEREAEHLRVGRKKQRDLATFRQALIDLSRLADDLERLKSDHYNGALDIIQETWSKVLERSALVIRAEVDIYEGIAKKGWSGGGLEEIMLRSSDPFNIGYSEGSTTQGGHGEIFSILPPHPILASAHSPIFNEGKLNGQYKSLTDTFSNPEDFDDYDAEETRSMFSGEISKYIPIMDNEMTHFEDKNNVKITDLSSSDLLGINQKIQSININMMDNQNEYYNAGDDDLKNGFASEKESYNNEISNIHPN</sequence>
<dbReference type="VEuPathDB" id="FungiDB:PNEJI1_001268"/>
<proteinExistence type="predicted"/>
<name>L0PAR7_PNEJI</name>